<reference evidence="1 2" key="1">
    <citation type="submission" date="2019-02" db="EMBL/GenBank/DDBJ databases">
        <title>Deep-cultivation of Planctomycetes and their phenomic and genomic characterization uncovers novel biology.</title>
        <authorList>
            <person name="Wiegand S."/>
            <person name="Jogler M."/>
            <person name="Boedeker C."/>
            <person name="Pinto D."/>
            <person name="Vollmers J."/>
            <person name="Rivas-Marin E."/>
            <person name="Kohn T."/>
            <person name="Peeters S.H."/>
            <person name="Heuer A."/>
            <person name="Rast P."/>
            <person name="Oberbeckmann S."/>
            <person name="Bunk B."/>
            <person name="Jeske O."/>
            <person name="Meyerdierks A."/>
            <person name="Storesund J.E."/>
            <person name="Kallscheuer N."/>
            <person name="Luecker S."/>
            <person name="Lage O.M."/>
            <person name="Pohl T."/>
            <person name="Merkel B.J."/>
            <person name="Hornburger P."/>
            <person name="Mueller R.-W."/>
            <person name="Bruemmer F."/>
            <person name="Labrenz M."/>
            <person name="Spormann A.M."/>
            <person name="Op den Camp H."/>
            <person name="Overmann J."/>
            <person name="Amann R."/>
            <person name="Jetten M.S.M."/>
            <person name="Mascher T."/>
            <person name="Medema M.H."/>
            <person name="Devos D.P."/>
            <person name="Kaster A.-K."/>
            <person name="Ovreas L."/>
            <person name="Rohde M."/>
            <person name="Galperin M.Y."/>
            <person name="Jogler C."/>
        </authorList>
    </citation>
    <scope>NUCLEOTIDE SEQUENCE [LARGE SCALE GENOMIC DNA]</scope>
    <source>
        <strain evidence="1 2">Pan216</strain>
    </source>
</reference>
<dbReference type="Pfam" id="PF01322">
    <property type="entry name" value="Cytochrom_C_2"/>
    <property type="match status" value="1"/>
</dbReference>
<dbReference type="InterPro" id="IPR002321">
    <property type="entry name" value="Cyt_c_II"/>
</dbReference>
<dbReference type="KEGG" id="knv:Pan216_50860"/>
<dbReference type="RefSeq" id="WP_419192931.1">
    <property type="nucleotide sequence ID" value="NZ_CP036279.1"/>
</dbReference>
<dbReference type="InterPro" id="IPR010980">
    <property type="entry name" value="Cyt_c/b562"/>
</dbReference>
<dbReference type="GO" id="GO:0020037">
    <property type="term" value="F:heme binding"/>
    <property type="evidence" value="ECO:0007669"/>
    <property type="project" value="InterPro"/>
</dbReference>
<protein>
    <recommendedName>
        <fullName evidence="3">Cytochrome C</fullName>
    </recommendedName>
</protein>
<evidence type="ECO:0000313" key="2">
    <source>
        <dbReference type="Proteomes" id="UP000317093"/>
    </source>
</evidence>
<dbReference type="SUPFAM" id="SSF47175">
    <property type="entry name" value="Cytochromes"/>
    <property type="match status" value="1"/>
</dbReference>
<keyword evidence="2" id="KW-1185">Reference proteome</keyword>
<dbReference type="EMBL" id="CP036279">
    <property type="protein sequence ID" value="QDU64197.1"/>
    <property type="molecule type" value="Genomic_DNA"/>
</dbReference>
<evidence type="ECO:0000313" key="1">
    <source>
        <dbReference type="EMBL" id="QDU64197.1"/>
    </source>
</evidence>
<dbReference type="PROSITE" id="PS51009">
    <property type="entry name" value="CYTCII"/>
    <property type="match status" value="1"/>
</dbReference>
<evidence type="ECO:0008006" key="3">
    <source>
        <dbReference type="Google" id="ProtNLM"/>
    </source>
</evidence>
<dbReference type="Proteomes" id="UP000317093">
    <property type="component" value="Chromosome"/>
</dbReference>
<organism evidence="1 2">
    <name type="scientific">Kolteria novifilia</name>
    <dbReference type="NCBI Taxonomy" id="2527975"/>
    <lineage>
        <taxon>Bacteria</taxon>
        <taxon>Pseudomonadati</taxon>
        <taxon>Planctomycetota</taxon>
        <taxon>Planctomycetia</taxon>
        <taxon>Kolteriales</taxon>
        <taxon>Kolteriaceae</taxon>
        <taxon>Kolteria</taxon>
    </lineage>
</organism>
<dbReference type="Gene3D" id="1.20.120.10">
    <property type="entry name" value="Cytochrome c/b562"/>
    <property type="match status" value="1"/>
</dbReference>
<gene>
    <name evidence="1" type="ORF">Pan216_50860</name>
</gene>
<accession>A0A518BB87</accession>
<dbReference type="GO" id="GO:0005506">
    <property type="term" value="F:iron ion binding"/>
    <property type="evidence" value="ECO:0007669"/>
    <property type="project" value="InterPro"/>
</dbReference>
<sequence>MSLHPVRIKLYTMTTATLMVAGLVATTVIPGTRGAIAAEAKLATEVSTWEGLLPPADLERIVQIYVEDMKRGMRSPGLFARGRKKVAWQARVIAVLGNIGVMTMKGENAQKAAALRAAGIELSEAAEDRNFKAAKKAYDAIGDYPAKIKPVDSTEVMDWNDVIDSETLMKSVSSIDSNAGKANKMSDRDFKKESMQFASLSQLMACLAVISREHEEGEDWKKWCDEMREGSIVMAKAYAKGDLEAAKEAHNTLQKSCNDCHQVYRSE</sequence>
<dbReference type="GO" id="GO:0022900">
    <property type="term" value="P:electron transport chain"/>
    <property type="evidence" value="ECO:0007669"/>
    <property type="project" value="InterPro"/>
</dbReference>
<name>A0A518BB87_9BACT</name>
<dbReference type="GO" id="GO:0009055">
    <property type="term" value="F:electron transfer activity"/>
    <property type="evidence" value="ECO:0007669"/>
    <property type="project" value="InterPro"/>
</dbReference>
<proteinExistence type="predicted"/>
<dbReference type="AlphaFoldDB" id="A0A518BB87"/>